<name>I3S3C6_LOTJA</name>
<accession>I3S3C6</accession>
<feature type="domain" description="FAR1" evidence="1">
    <location>
        <begin position="66"/>
        <end position="118"/>
    </location>
</feature>
<dbReference type="AlphaFoldDB" id="I3S3C6"/>
<organism evidence="2">
    <name type="scientific">Lotus japonicus</name>
    <name type="common">Lotus corniculatus var. japonicus</name>
    <dbReference type="NCBI Taxonomy" id="34305"/>
    <lineage>
        <taxon>Eukaryota</taxon>
        <taxon>Viridiplantae</taxon>
        <taxon>Streptophyta</taxon>
        <taxon>Embryophyta</taxon>
        <taxon>Tracheophyta</taxon>
        <taxon>Spermatophyta</taxon>
        <taxon>Magnoliopsida</taxon>
        <taxon>eudicotyledons</taxon>
        <taxon>Gunneridae</taxon>
        <taxon>Pentapetalae</taxon>
        <taxon>rosids</taxon>
        <taxon>fabids</taxon>
        <taxon>Fabales</taxon>
        <taxon>Fabaceae</taxon>
        <taxon>Papilionoideae</taxon>
        <taxon>50 kb inversion clade</taxon>
        <taxon>NPAAA clade</taxon>
        <taxon>Hologalegina</taxon>
        <taxon>robinioid clade</taxon>
        <taxon>Loteae</taxon>
        <taxon>Lotus</taxon>
    </lineage>
</organism>
<dbReference type="InterPro" id="IPR004330">
    <property type="entry name" value="FAR1_DNA_bnd_dom"/>
</dbReference>
<evidence type="ECO:0000259" key="1">
    <source>
        <dbReference type="Pfam" id="PF03101"/>
    </source>
</evidence>
<dbReference type="EMBL" id="BT134973">
    <property type="protein sequence ID" value="AFK34768.1"/>
    <property type="molecule type" value="mRNA"/>
</dbReference>
<dbReference type="PANTHER" id="PTHR46328">
    <property type="entry name" value="FAR-RED IMPAIRED RESPONSIVE (FAR1) FAMILY PROTEIN-RELATED"/>
    <property type="match status" value="1"/>
</dbReference>
<proteinExistence type="evidence at transcript level"/>
<sequence length="127" mass="14781">MATFGEEGCVNLSDDVNDLVNNEEENQHEKDSKFDSEGECYKKINELTADDIWGLEFSTEEEGCLFYHKYAQYRGFASRKDDVYKDNDGNIVTRQLVCNKAGRRHEKHFKNNDRVKQPKAITFTVFL</sequence>
<reference evidence="2" key="1">
    <citation type="submission" date="2012-05" db="EMBL/GenBank/DDBJ databases">
        <authorList>
            <person name="Krishnakumar V."/>
            <person name="Cheung F."/>
            <person name="Xiao Y."/>
            <person name="Chan A."/>
            <person name="Moskal W.A."/>
            <person name="Town C.D."/>
        </authorList>
    </citation>
    <scope>NUCLEOTIDE SEQUENCE</scope>
</reference>
<dbReference type="Pfam" id="PF03101">
    <property type="entry name" value="FAR1"/>
    <property type="match status" value="1"/>
</dbReference>
<dbReference type="PANTHER" id="PTHR46328:SF33">
    <property type="entry name" value="FAR1 DNA-BINDING DOMAIN PROTEIN"/>
    <property type="match status" value="1"/>
</dbReference>
<evidence type="ECO:0000313" key="2">
    <source>
        <dbReference type="EMBL" id="AFK34768.1"/>
    </source>
</evidence>
<protein>
    <recommendedName>
        <fullName evidence="1">FAR1 domain-containing protein</fullName>
    </recommendedName>
</protein>